<proteinExistence type="predicted"/>
<dbReference type="EMBL" id="BAABAH010000019">
    <property type="protein sequence ID" value="GAA3833869.1"/>
    <property type="molecule type" value="Genomic_DNA"/>
</dbReference>
<dbReference type="PANTHER" id="PTHR33371:SF19">
    <property type="entry name" value="MCE-FAMILY PROTEIN MCE4A"/>
    <property type="match status" value="1"/>
</dbReference>
<evidence type="ECO:0000313" key="6">
    <source>
        <dbReference type="Proteomes" id="UP001501821"/>
    </source>
</evidence>
<keyword evidence="2" id="KW-0812">Transmembrane</keyword>
<accession>A0ABP7J3H9</accession>
<comment type="caution">
    <text evidence="5">The sequence shown here is derived from an EMBL/GenBank/DDBJ whole genome shotgun (WGS) entry which is preliminary data.</text>
</comment>
<dbReference type="Pfam" id="PF02470">
    <property type="entry name" value="MlaD"/>
    <property type="match status" value="1"/>
</dbReference>
<keyword evidence="2" id="KW-0472">Membrane</keyword>
<dbReference type="NCBIfam" id="TIGR00996">
    <property type="entry name" value="Mtu_fam_mce"/>
    <property type="match status" value="1"/>
</dbReference>
<evidence type="ECO:0000259" key="3">
    <source>
        <dbReference type="Pfam" id="PF02470"/>
    </source>
</evidence>
<evidence type="ECO:0000313" key="5">
    <source>
        <dbReference type="EMBL" id="GAA3833869.1"/>
    </source>
</evidence>
<keyword evidence="2" id="KW-1133">Transmembrane helix</keyword>
<name>A0ABP7J3H9_9ACTN</name>
<evidence type="ECO:0000256" key="1">
    <source>
        <dbReference type="SAM" id="MobiDB-lite"/>
    </source>
</evidence>
<feature type="domain" description="Mce/MlaD" evidence="3">
    <location>
        <begin position="45"/>
        <end position="121"/>
    </location>
</feature>
<feature type="domain" description="Mammalian cell entry C-terminal" evidence="4">
    <location>
        <begin position="128"/>
        <end position="345"/>
    </location>
</feature>
<evidence type="ECO:0000259" key="4">
    <source>
        <dbReference type="Pfam" id="PF11887"/>
    </source>
</evidence>
<feature type="transmembrane region" description="Helical" evidence="2">
    <location>
        <begin position="16"/>
        <end position="38"/>
    </location>
</feature>
<dbReference type="InterPro" id="IPR052336">
    <property type="entry name" value="MlaD_Phospholipid_Transporter"/>
</dbReference>
<dbReference type="InterPro" id="IPR005693">
    <property type="entry name" value="Mce"/>
</dbReference>
<dbReference type="RefSeq" id="WP_344778601.1">
    <property type="nucleotide sequence ID" value="NZ_BAABAH010000019.1"/>
</dbReference>
<sequence>MLVNIHHDSTREHNRLLVAGVAFLTTLALLIYLSIAIYNKDFDRTTDITIKAQRAGLQLAKFGDVRINGVLVGQVRGITQDGEQAEIHIALDPDAAEQIPENVSVQILPTTLFGQKFVALVRPDDPSSHSLADGDVIPADRVKTNVELSRVLAQLFPLLRSVRPADLNATLNALATALDGRGNRIGQTLDELGGYVNAISAHLPTLRKDLVALSDVSSAYDDAAPDLLDVLDNVTVTSKTITEKAADLHAFFSDLTGLSDVTTRILHDNAQDLIRVGQVTDPVLALLDEYSPEFPCLIRGGDNYRPMLSKTFAGHVVKQFIVIGTPQYRVYGEQDKPVYGDVGHGPWCLGLPKLADPDSDGIPFHLNQGTDIDEHRPTSPLPGFGSFDPNDLNFNLTSGPAGTDGDKEVVNALLASRSGHTADSYGALGSLLYGPVVRQGKRADG</sequence>
<dbReference type="InterPro" id="IPR003399">
    <property type="entry name" value="Mce/MlaD"/>
</dbReference>
<feature type="region of interest" description="Disordered" evidence="1">
    <location>
        <begin position="360"/>
        <end position="384"/>
    </location>
</feature>
<organism evidence="5 6">
    <name type="scientific">Nocardioides panacisoli</name>
    <dbReference type="NCBI Taxonomy" id="627624"/>
    <lineage>
        <taxon>Bacteria</taxon>
        <taxon>Bacillati</taxon>
        <taxon>Actinomycetota</taxon>
        <taxon>Actinomycetes</taxon>
        <taxon>Propionibacteriales</taxon>
        <taxon>Nocardioidaceae</taxon>
        <taxon>Nocardioides</taxon>
    </lineage>
</organism>
<keyword evidence="6" id="KW-1185">Reference proteome</keyword>
<reference evidence="6" key="1">
    <citation type="journal article" date="2019" name="Int. J. Syst. Evol. Microbiol.">
        <title>The Global Catalogue of Microorganisms (GCM) 10K type strain sequencing project: providing services to taxonomists for standard genome sequencing and annotation.</title>
        <authorList>
            <consortium name="The Broad Institute Genomics Platform"/>
            <consortium name="The Broad Institute Genome Sequencing Center for Infectious Disease"/>
            <person name="Wu L."/>
            <person name="Ma J."/>
        </authorList>
    </citation>
    <scope>NUCLEOTIDE SEQUENCE [LARGE SCALE GENOMIC DNA]</scope>
    <source>
        <strain evidence="6">JCM 16953</strain>
    </source>
</reference>
<dbReference type="InterPro" id="IPR024516">
    <property type="entry name" value="Mce_C"/>
</dbReference>
<gene>
    <name evidence="5" type="ORF">GCM10022242_38710</name>
</gene>
<dbReference type="Pfam" id="PF11887">
    <property type="entry name" value="Mce4_CUP1"/>
    <property type="match status" value="1"/>
</dbReference>
<evidence type="ECO:0000256" key="2">
    <source>
        <dbReference type="SAM" id="Phobius"/>
    </source>
</evidence>
<protein>
    <submittedName>
        <fullName evidence="5">MCE family protein</fullName>
    </submittedName>
</protein>
<dbReference type="PANTHER" id="PTHR33371">
    <property type="entry name" value="INTERMEMBRANE PHOSPHOLIPID TRANSPORT SYSTEM BINDING PROTEIN MLAD-RELATED"/>
    <property type="match status" value="1"/>
</dbReference>
<dbReference type="Proteomes" id="UP001501821">
    <property type="component" value="Unassembled WGS sequence"/>
</dbReference>